<evidence type="ECO:0000313" key="2">
    <source>
        <dbReference type="EMBL" id="PPQ65313.1"/>
    </source>
</evidence>
<dbReference type="EMBL" id="NHTK01006068">
    <property type="protein sequence ID" value="PPQ65313.1"/>
    <property type="molecule type" value="Genomic_DNA"/>
</dbReference>
<feature type="region of interest" description="Disordered" evidence="1">
    <location>
        <begin position="99"/>
        <end position="181"/>
    </location>
</feature>
<feature type="compositionally biased region" description="Polar residues" evidence="1">
    <location>
        <begin position="135"/>
        <end position="153"/>
    </location>
</feature>
<dbReference type="OrthoDB" id="2984747at2759"/>
<protein>
    <submittedName>
        <fullName evidence="2">Uncharacterized protein</fullName>
    </submittedName>
</protein>
<reference evidence="2 3" key="1">
    <citation type="journal article" date="2018" name="Evol. Lett.">
        <title>Horizontal gene cluster transfer increased hallucinogenic mushroom diversity.</title>
        <authorList>
            <person name="Reynolds H.T."/>
            <person name="Vijayakumar V."/>
            <person name="Gluck-Thaler E."/>
            <person name="Korotkin H.B."/>
            <person name="Matheny P.B."/>
            <person name="Slot J.C."/>
        </authorList>
    </citation>
    <scope>NUCLEOTIDE SEQUENCE [LARGE SCALE GENOMIC DNA]</scope>
    <source>
        <strain evidence="2 3">2629</strain>
    </source>
</reference>
<feature type="compositionally biased region" description="Basic and acidic residues" evidence="1">
    <location>
        <begin position="99"/>
        <end position="110"/>
    </location>
</feature>
<feature type="region of interest" description="Disordered" evidence="1">
    <location>
        <begin position="236"/>
        <end position="361"/>
    </location>
</feature>
<comment type="caution">
    <text evidence="2">The sequence shown here is derived from an EMBL/GenBank/DDBJ whole genome shotgun (WGS) entry which is preliminary data.</text>
</comment>
<keyword evidence="3" id="KW-1185">Reference proteome</keyword>
<feature type="region of interest" description="Disordered" evidence="1">
    <location>
        <begin position="382"/>
        <end position="438"/>
    </location>
</feature>
<evidence type="ECO:0000256" key="1">
    <source>
        <dbReference type="SAM" id="MobiDB-lite"/>
    </source>
</evidence>
<feature type="compositionally biased region" description="Polar residues" evidence="1">
    <location>
        <begin position="291"/>
        <end position="302"/>
    </location>
</feature>
<proteinExistence type="predicted"/>
<sequence>MFEEICLVCGRHLPDDGRAYCNDDCQSNDVSSPSISSSSSALSSPSIGFAAGGDVPPLMPSALGMALKGYVPRQSYYSSTTSNPWSAVTDEEEDGAAHRYGSDFSYHDPSEPDLSSKPAHSVHPNALSYARRPSGINNRSTVPRLNRRLSSGSPAPLRLPGVPRSAPIHSLSSSDDIDSYSDNALSVSDSLDDTDDNDIRSEKAWVDVKPKYPVSKSKRSHNRASLPAYFSLLQMKTSSSDTSPDSSSGNTIARPSPPTPKLLSGTGLVQSGTLRHNPLPSAHDTPRGSRQESNASNNQRTNRLASYSRSRSRRAPSPERSTHVDFWSLEAPPNPTSGWSSAQGHLERGRATNRRSISPPSKMLMGTEFAHVPSETARRVIDRELSPQNSRSRPRTRGRTRLEDMDTVCLSTDAPGYGNGRSGLVDRERSANVQRIPL</sequence>
<name>A0A409VGC5_9AGAR</name>
<accession>A0A409VGC5</accession>
<dbReference type="Proteomes" id="UP000284842">
    <property type="component" value="Unassembled WGS sequence"/>
</dbReference>
<evidence type="ECO:0000313" key="3">
    <source>
        <dbReference type="Proteomes" id="UP000284842"/>
    </source>
</evidence>
<feature type="compositionally biased region" description="Low complexity" evidence="1">
    <location>
        <begin position="237"/>
        <end position="248"/>
    </location>
</feature>
<gene>
    <name evidence="2" type="ORF">CVT24_011440</name>
</gene>
<dbReference type="AlphaFoldDB" id="A0A409VGC5"/>
<organism evidence="2 3">
    <name type="scientific">Panaeolus cyanescens</name>
    <dbReference type="NCBI Taxonomy" id="181874"/>
    <lineage>
        <taxon>Eukaryota</taxon>
        <taxon>Fungi</taxon>
        <taxon>Dikarya</taxon>
        <taxon>Basidiomycota</taxon>
        <taxon>Agaricomycotina</taxon>
        <taxon>Agaricomycetes</taxon>
        <taxon>Agaricomycetidae</taxon>
        <taxon>Agaricales</taxon>
        <taxon>Agaricineae</taxon>
        <taxon>Galeropsidaceae</taxon>
        <taxon>Panaeolus</taxon>
    </lineage>
</organism>
<feature type="compositionally biased region" description="Low complexity" evidence="1">
    <location>
        <begin position="170"/>
        <end position="181"/>
    </location>
</feature>
<dbReference type="InParanoid" id="A0A409VGC5"/>